<dbReference type="Proteomes" id="UP000601435">
    <property type="component" value="Unassembled WGS sequence"/>
</dbReference>
<feature type="non-terminal residue" evidence="2">
    <location>
        <position position="1"/>
    </location>
</feature>
<gene>
    <name evidence="2" type="primary">gly-4</name>
    <name evidence="2" type="ORF">SNEC2469_LOCUS13508</name>
</gene>
<sequence>LNGYDPARGFSFAPNSRSTLPVTMKPCVQPPAPANIARSAGGTPQQLTPAGPNQAQIYGAVHARGRSTSPAYNAGQPGFIATTMRHPQPVIYRR</sequence>
<organism evidence="2 3">
    <name type="scientific">Symbiodinium necroappetens</name>
    <dbReference type="NCBI Taxonomy" id="1628268"/>
    <lineage>
        <taxon>Eukaryota</taxon>
        <taxon>Sar</taxon>
        <taxon>Alveolata</taxon>
        <taxon>Dinophyceae</taxon>
        <taxon>Suessiales</taxon>
        <taxon>Symbiodiniaceae</taxon>
        <taxon>Symbiodinium</taxon>
    </lineage>
</organism>
<proteinExistence type="predicted"/>
<protein>
    <submittedName>
        <fullName evidence="2">Gly-4 protein</fullName>
    </submittedName>
</protein>
<dbReference type="EMBL" id="CAJNJA010021557">
    <property type="protein sequence ID" value="CAE7477995.1"/>
    <property type="molecule type" value="Genomic_DNA"/>
</dbReference>
<evidence type="ECO:0000256" key="1">
    <source>
        <dbReference type="SAM" id="MobiDB-lite"/>
    </source>
</evidence>
<accession>A0A812SFG9</accession>
<dbReference type="AlphaFoldDB" id="A0A812SFG9"/>
<comment type="caution">
    <text evidence="2">The sequence shown here is derived from an EMBL/GenBank/DDBJ whole genome shotgun (WGS) entry which is preliminary data.</text>
</comment>
<name>A0A812SFG9_9DINO</name>
<evidence type="ECO:0000313" key="3">
    <source>
        <dbReference type="Proteomes" id="UP000601435"/>
    </source>
</evidence>
<keyword evidence="3" id="KW-1185">Reference proteome</keyword>
<reference evidence="2" key="1">
    <citation type="submission" date="2021-02" db="EMBL/GenBank/DDBJ databases">
        <authorList>
            <person name="Dougan E. K."/>
            <person name="Rhodes N."/>
            <person name="Thang M."/>
            <person name="Chan C."/>
        </authorList>
    </citation>
    <scope>NUCLEOTIDE SEQUENCE</scope>
</reference>
<evidence type="ECO:0000313" key="2">
    <source>
        <dbReference type="EMBL" id="CAE7477995.1"/>
    </source>
</evidence>
<feature type="region of interest" description="Disordered" evidence="1">
    <location>
        <begin position="1"/>
        <end position="52"/>
    </location>
</feature>
<dbReference type="OrthoDB" id="10250320at2759"/>
<feature type="compositionally biased region" description="Polar residues" evidence="1">
    <location>
        <begin position="42"/>
        <end position="52"/>
    </location>
</feature>